<dbReference type="Gene3D" id="2.30.40.10">
    <property type="entry name" value="Urease, subunit C, domain 1"/>
    <property type="match status" value="1"/>
</dbReference>
<evidence type="ECO:0000256" key="2">
    <source>
        <dbReference type="ARBA" id="ARBA00022723"/>
    </source>
</evidence>
<evidence type="ECO:0000256" key="3">
    <source>
        <dbReference type="ARBA" id="ARBA00022801"/>
    </source>
</evidence>
<dbReference type="Gene3D" id="3.20.20.140">
    <property type="entry name" value="Metal-dependent hydrolases"/>
    <property type="match status" value="1"/>
</dbReference>
<dbReference type="CDD" id="cd01318">
    <property type="entry name" value="DHOase_IIb"/>
    <property type="match status" value="1"/>
</dbReference>
<dbReference type="NCBIfam" id="TIGR00857">
    <property type="entry name" value="pyrC_multi"/>
    <property type="match status" value="1"/>
</dbReference>
<keyword evidence="2" id="KW-0479">Metal-binding</keyword>
<proteinExistence type="predicted"/>
<dbReference type="GO" id="GO:0006145">
    <property type="term" value="P:purine nucleobase catabolic process"/>
    <property type="evidence" value="ECO:0007669"/>
    <property type="project" value="TreeGrafter"/>
</dbReference>
<dbReference type="SUPFAM" id="SSF51338">
    <property type="entry name" value="Composite domain of metallo-dependent hydrolases"/>
    <property type="match status" value="1"/>
</dbReference>
<dbReference type="InterPro" id="IPR032466">
    <property type="entry name" value="Metal_Hydrolase"/>
</dbReference>
<dbReference type="GO" id="GO:0004151">
    <property type="term" value="F:dihydroorotase activity"/>
    <property type="evidence" value="ECO:0007669"/>
    <property type="project" value="UniProtKB-EC"/>
</dbReference>
<dbReference type="InterPro" id="IPR002195">
    <property type="entry name" value="Dihydroorotase_CS"/>
</dbReference>
<dbReference type="Pfam" id="PF01979">
    <property type="entry name" value="Amidohydro_1"/>
    <property type="match status" value="1"/>
</dbReference>
<dbReference type="PROSITE" id="PS00483">
    <property type="entry name" value="DIHYDROOROTASE_2"/>
    <property type="match status" value="1"/>
</dbReference>
<feature type="domain" description="Amidohydrolase-related" evidence="4">
    <location>
        <begin position="48"/>
        <end position="406"/>
    </location>
</feature>
<dbReference type="InterPro" id="IPR006680">
    <property type="entry name" value="Amidohydro-rel"/>
</dbReference>
<dbReference type="PANTHER" id="PTHR43668:SF2">
    <property type="entry name" value="ALLANTOINASE"/>
    <property type="match status" value="1"/>
</dbReference>
<dbReference type="GO" id="GO:0046872">
    <property type="term" value="F:metal ion binding"/>
    <property type="evidence" value="ECO:0007669"/>
    <property type="project" value="UniProtKB-KW"/>
</dbReference>
<gene>
    <name evidence="5" type="ORF">DSO08_01125</name>
</gene>
<evidence type="ECO:0000313" key="5">
    <source>
        <dbReference type="EMBL" id="TDA39914.1"/>
    </source>
</evidence>
<evidence type="ECO:0000259" key="4">
    <source>
        <dbReference type="Pfam" id="PF01979"/>
    </source>
</evidence>
<accession>A0A523BG59</accession>
<dbReference type="InterPro" id="IPR050138">
    <property type="entry name" value="DHOase/Allantoinase_Hydrolase"/>
</dbReference>
<dbReference type="InterPro" id="IPR011059">
    <property type="entry name" value="Metal-dep_hydrolase_composite"/>
</dbReference>
<organism evidence="5 6">
    <name type="scientific">Thermoproteota archaeon</name>
    <dbReference type="NCBI Taxonomy" id="2056631"/>
    <lineage>
        <taxon>Archaea</taxon>
        <taxon>Thermoproteota</taxon>
    </lineage>
</organism>
<reference evidence="5 6" key="1">
    <citation type="journal article" date="2019" name="Nat. Microbiol.">
        <title>Expanding anaerobic alkane metabolism in the domain of Archaea.</title>
        <authorList>
            <person name="Wang Y."/>
            <person name="Wegener G."/>
            <person name="Hou J."/>
            <person name="Wang F."/>
            <person name="Xiao X."/>
        </authorList>
    </citation>
    <scope>NUCLEOTIDE SEQUENCE [LARGE SCALE GENOMIC DNA]</scope>
    <source>
        <strain evidence="5">WYZ-LMO10</strain>
    </source>
</reference>
<comment type="cofactor">
    <cofactor evidence="1">
        <name>Zn(2+)</name>
        <dbReference type="ChEBI" id="CHEBI:29105"/>
    </cofactor>
</comment>
<protein>
    <submittedName>
        <fullName evidence="5">Dihydroorotase</fullName>
        <ecNumber evidence="5">3.5.2.3</ecNumber>
    </submittedName>
</protein>
<dbReference type="PANTHER" id="PTHR43668">
    <property type="entry name" value="ALLANTOINASE"/>
    <property type="match status" value="1"/>
</dbReference>
<dbReference type="EMBL" id="QNVH01000005">
    <property type="protein sequence ID" value="TDA39914.1"/>
    <property type="molecule type" value="Genomic_DNA"/>
</dbReference>
<dbReference type="SUPFAM" id="SSF51556">
    <property type="entry name" value="Metallo-dependent hydrolases"/>
    <property type="match status" value="1"/>
</dbReference>
<dbReference type="PROSITE" id="PS00482">
    <property type="entry name" value="DIHYDROOROTASE_1"/>
    <property type="match status" value="1"/>
</dbReference>
<comment type="caution">
    <text evidence="5">The sequence shown here is derived from an EMBL/GenBank/DDBJ whole genome shotgun (WGS) entry which is preliminary data.</text>
</comment>
<dbReference type="AlphaFoldDB" id="A0A523BG59"/>
<dbReference type="Proteomes" id="UP000315399">
    <property type="component" value="Unassembled WGS sequence"/>
</dbReference>
<sequence length="425" mass="46420">MSLLIRNGKIITHRGHFEANVLLWNGKIAVFTKNEPKADEVIDANGKLVMPGVIDPHVHFRQPGIPSEDWASGSKAALAGGVTTVLDMPNTKPPTTTLLELEKKKALISTSAAGGPLVNYGLHFGVTTGNLEEVFRAVGWDSPTLLAASAKIFMGSSTGDLLVRDLETIRQVIRGSRLVSVHAEDEAIIMMHSDKPDHTSRRPKSAAISAIRKLLSVGQQGRVYVLHVTSLEEAELASPFYREATPHHLFLNSSALKELGSYAKVNPPLREESDRRSLWQALLNNMIEAIGSDHAPHLKEDKAKENAPSGMPGVETSLPLMINASLNGLIGLEKVVELMCYNPSRIFSIKGKGKMELGADADITIIDPNLEKKVTADELHYKCGWTPYEGMRLKGWPVITILGGKVAFREGEFYPVHGKEVSYAF</sequence>
<dbReference type="GO" id="GO:0004038">
    <property type="term" value="F:allantoinase activity"/>
    <property type="evidence" value="ECO:0007669"/>
    <property type="project" value="TreeGrafter"/>
</dbReference>
<dbReference type="GO" id="GO:0005737">
    <property type="term" value="C:cytoplasm"/>
    <property type="evidence" value="ECO:0007669"/>
    <property type="project" value="TreeGrafter"/>
</dbReference>
<name>A0A523BG59_9CREN</name>
<evidence type="ECO:0000313" key="6">
    <source>
        <dbReference type="Proteomes" id="UP000315399"/>
    </source>
</evidence>
<evidence type="ECO:0000256" key="1">
    <source>
        <dbReference type="ARBA" id="ARBA00001947"/>
    </source>
</evidence>
<dbReference type="EC" id="3.5.2.3" evidence="5"/>
<keyword evidence="3 5" id="KW-0378">Hydrolase</keyword>